<dbReference type="RefSeq" id="XP_066658383.1">
    <property type="nucleotide sequence ID" value="XM_066794408.1"/>
</dbReference>
<comment type="caution">
    <text evidence="1">The sequence shown here is derived from an EMBL/GenBank/DDBJ whole genome shotgun (WGS) entry which is preliminary data.</text>
</comment>
<keyword evidence="2" id="KW-1185">Reference proteome</keyword>
<protein>
    <submittedName>
        <fullName evidence="1">Uncharacterized protein</fullName>
    </submittedName>
</protein>
<dbReference type="Proteomes" id="UP001360953">
    <property type="component" value="Unassembled WGS sequence"/>
</dbReference>
<evidence type="ECO:0000313" key="2">
    <source>
        <dbReference type="Proteomes" id="UP001360953"/>
    </source>
</evidence>
<dbReference type="EMBL" id="JBBPEH010000002">
    <property type="protein sequence ID" value="KAK7542090.1"/>
    <property type="molecule type" value="Genomic_DNA"/>
</dbReference>
<proteinExistence type="predicted"/>
<sequence>MLFSPLCFDCKTNAAPPARQPATWVHMATILPRRGKETHDAKRPIAPFYALPHPTHSVASPEQETELEEQGNDYCGKKQAHLLISKRRTPIQSVHPSVRPFCLNRFQRRCVDCFLRQVCGRRGSYEKGWKSPRALAALLDSTRLNSARIRVFPLLIHSCMLHPLLAPLGLLLNDAQLTPRTPATPHVAAAAGIAAGGARRVVCGAAAALPRLLHLLRHGGGCVGGVRAGVRVGGGVDVCAGEDG</sequence>
<accession>A0ABR1M4Y5</accession>
<evidence type="ECO:0000313" key="1">
    <source>
        <dbReference type="EMBL" id="KAK7542090.1"/>
    </source>
</evidence>
<gene>
    <name evidence="1" type="ORF">J3D65DRAFT_200238</name>
</gene>
<organism evidence="1 2">
    <name type="scientific">Phyllosticta citribraziliensis</name>
    <dbReference type="NCBI Taxonomy" id="989973"/>
    <lineage>
        <taxon>Eukaryota</taxon>
        <taxon>Fungi</taxon>
        <taxon>Dikarya</taxon>
        <taxon>Ascomycota</taxon>
        <taxon>Pezizomycotina</taxon>
        <taxon>Dothideomycetes</taxon>
        <taxon>Dothideomycetes incertae sedis</taxon>
        <taxon>Botryosphaeriales</taxon>
        <taxon>Phyllostictaceae</taxon>
        <taxon>Phyllosticta</taxon>
    </lineage>
</organism>
<reference evidence="1 2" key="1">
    <citation type="submission" date="2024-04" db="EMBL/GenBank/DDBJ databases">
        <title>Phyllosticta paracitricarpa is synonymous to the EU quarantine fungus P. citricarpa based on phylogenomic analyses.</title>
        <authorList>
            <consortium name="Lawrence Berkeley National Laboratory"/>
            <person name="Van ingen-buijs V.A."/>
            <person name="Van westerhoven A.C."/>
            <person name="Haridas S."/>
            <person name="Skiadas P."/>
            <person name="Martin F."/>
            <person name="Groenewald J.Z."/>
            <person name="Crous P.W."/>
            <person name="Seidl M.F."/>
        </authorList>
    </citation>
    <scope>NUCLEOTIDE SEQUENCE [LARGE SCALE GENOMIC DNA]</scope>
    <source>
        <strain evidence="1 2">CPC 17464</strain>
    </source>
</reference>
<name>A0ABR1M4Y5_9PEZI</name>
<dbReference type="GeneID" id="92027314"/>